<dbReference type="Proteomes" id="UP001066276">
    <property type="component" value="Chromosome 2_2"/>
</dbReference>
<sequence>MNNPWHPRSFMELRPNEWTEDTGSSRRVCQEKELDWLKREFNLEEPPLETKNRKETAVLGRDPEVRSARTPGIEINPDTTAEEVPEALDGQEGRLLDILSGHIR</sequence>
<feature type="region of interest" description="Disordered" evidence="1">
    <location>
        <begin position="47"/>
        <end position="82"/>
    </location>
</feature>
<gene>
    <name evidence="2" type="ORF">NDU88_002954</name>
</gene>
<comment type="caution">
    <text evidence="2">The sequence shown here is derived from an EMBL/GenBank/DDBJ whole genome shotgun (WGS) entry which is preliminary data.</text>
</comment>
<name>A0AAV7V0N8_PLEWA</name>
<accession>A0AAV7V0N8</accession>
<dbReference type="AlphaFoldDB" id="A0AAV7V0N8"/>
<evidence type="ECO:0000313" key="2">
    <source>
        <dbReference type="EMBL" id="KAJ1193658.1"/>
    </source>
</evidence>
<keyword evidence="3" id="KW-1185">Reference proteome</keyword>
<evidence type="ECO:0000313" key="3">
    <source>
        <dbReference type="Proteomes" id="UP001066276"/>
    </source>
</evidence>
<protein>
    <submittedName>
        <fullName evidence="2">Uncharacterized protein</fullName>
    </submittedName>
</protein>
<reference evidence="2" key="1">
    <citation type="journal article" date="2022" name="bioRxiv">
        <title>Sequencing and chromosome-scale assembly of the giantPleurodeles waltlgenome.</title>
        <authorList>
            <person name="Brown T."/>
            <person name="Elewa A."/>
            <person name="Iarovenko S."/>
            <person name="Subramanian E."/>
            <person name="Araus A.J."/>
            <person name="Petzold A."/>
            <person name="Susuki M."/>
            <person name="Suzuki K.-i.T."/>
            <person name="Hayashi T."/>
            <person name="Toyoda A."/>
            <person name="Oliveira C."/>
            <person name="Osipova E."/>
            <person name="Leigh N.D."/>
            <person name="Simon A."/>
            <person name="Yun M.H."/>
        </authorList>
    </citation>
    <scope>NUCLEOTIDE SEQUENCE</scope>
    <source>
        <strain evidence="2">20211129_DDA</strain>
        <tissue evidence="2">Liver</tissue>
    </source>
</reference>
<dbReference type="EMBL" id="JANPWB010000004">
    <property type="protein sequence ID" value="KAJ1193658.1"/>
    <property type="molecule type" value="Genomic_DNA"/>
</dbReference>
<proteinExistence type="predicted"/>
<evidence type="ECO:0000256" key="1">
    <source>
        <dbReference type="SAM" id="MobiDB-lite"/>
    </source>
</evidence>
<organism evidence="2 3">
    <name type="scientific">Pleurodeles waltl</name>
    <name type="common">Iberian ribbed newt</name>
    <dbReference type="NCBI Taxonomy" id="8319"/>
    <lineage>
        <taxon>Eukaryota</taxon>
        <taxon>Metazoa</taxon>
        <taxon>Chordata</taxon>
        <taxon>Craniata</taxon>
        <taxon>Vertebrata</taxon>
        <taxon>Euteleostomi</taxon>
        <taxon>Amphibia</taxon>
        <taxon>Batrachia</taxon>
        <taxon>Caudata</taxon>
        <taxon>Salamandroidea</taxon>
        <taxon>Salamandridae</taxon>
        <taxon>Pleurodelinae</taxon>
        <taxon>Pleurodeles</taxon>
    </lineage>
</organism>
<feature type="compositionally biased region" description="Basic and acidic residues" evidence="1">
    <location>
        <begin position="47"/>
        <end position="67"/>
    </location>
</feature>